<proteinExistence type="predicted"/>
<organism evidence="2 3">
    <name type="scientific">Actinophytocola oryzae</name>
    <dbReference type="NCBI Taxonomy" id="502181"/>
    <lineage>
        <taxon>Bacteria</taxon>
        <taxon>Bacillati</taxon>
        <taxon>Actinomycetota</taxon>
        <taxon>Actinomycetes</taxon>
        <taxon>Pseudonocardiales</taxon>
        <taxon>Pseudonocardiaceae</taxon>
    </lineage>
</organism>
<sequence length="114" mass="12777">MNRAEQSTHIRKRGSSSQDTPAFGVATQSDPFTHGQPKKRRVEQATRDQLKFLDVLYNKWAKKEKTDGFTTLPAAVLEAHDLPPRQLNEPITQVLNRLTKDAASKLIGKARKGP</sequence>
<feature type="region of interest" description="Disordered" evidence="1">
    <location>
        <begin position="1"/>
        <end position="45"/>
    </location>
</feature>
<reference evidence="2 3" key="1">
    <citation type="submission" date="2019-03" db="EMBL/GenBank/DDBJ databases">
        <title>Genomic Encyclopedia of Archaeal and Bacterial Type Strains, Phase II (KMG-II): from individual species to whole genera.</title>
        <authorList>
            <person name="Goeker M."/>
        </authorList>
    </citation>
    <scope>NUCLEOTIDE SEQUENCE [LARGE SCALE GENOMIC DNA]</scope>
    <source>
        <strain evidence="2 3">DSM 45499</strain>
    </source>
</reference>
<dbReference type="Proteomes" id="UP000294927">
    <property type="component" value="Unassembled WGS sequence"/>
</dbReference>
<accession>A0A4R7VUZ1</accession>
<name>A0A4R7VUZ1_9PSEU</name>
<dbReference type="EMBL" id="SOCP01000004">
    <property type="protein sequence ID" value="TDV53813.1"/>
    <property type="molecule type" value="Genomic_DNA"/>
</dbReference>
<gene>
    <name evidence="2" type="ORF">CLV71_104281</name>
</gene>
<comment type="caution">
    <text evidence="2">The sequence shown here is derived from an EMBL/GenBank/DDBJ whole genome shotgun (WGS) entry which is preliminary data.</text>
</comment>
<feature type="compositionally biased region" description="Polar residues" evidence="1">
    <location>
        <begin position="15"/>
        <end position="31"/>
    </location>
</feature>
<evidence type="ECO:0000256" key="1">
    <source>
        <dbReference type="SAM" id="MobiDB-lite"/>
    </source>
</evidence>
<evidence type="ECO:0000313" key="2">
    <source>
        <dbReference type="EMBL" id="TDV53813.1"/>
    </source>
</evidence>
<protein>
    <submittedName>
        <fullName evidence="2">Uncharacterized protein</fullName>
    </submittedName>
</protein>
<evidence type="ECO:0000313" key="3">
    <source>
        <dbReference type="Proteomes" id="UP000294927"/>
    </source>
</evidence>
<dbReference type="AlphaFoldDB" id="A0A4R7VUZ1"/>
<keyword evidence="3" id="KW-1185">Reference proteome</keyword>